<dbReference type="Proteomes" id="UP000003027">
    <property type="component" value="Unassembled WGS sequence"/>
</dbReference>
<reference evidence="1" key="1">
    <citation type="submission" date="2008-12" db="EMBL/GenBank/DDBJ databases">
        <title>Annotation of the Yersinia mollaretii ATCC 43969 genome.</title>
        <authorList>
            <person name="Read T.D."/>
            <person name="Akmal A."/>
            <person name="Bishop-Lilly K."/>
            <person name="Chen P.E."/>
            <person name="Cook C."/>
            <person name="Kiley M.P."/>
            <person name="Lentz S."/>
            <person name="Mateczun A."/>
            <person name="Nagarajan N."/>
            <person name="Nolan N."/>
            <person name="Osborne B.I."/>
            <person name="Pop M."/>
            <person name="Sozhamannan S."/>
            <person name="Stewart A.C."/>
            <person name="Sulakvelidze A."/>
            <person name="Thomason B."/>
            <person name="Willner K."/>
            <person name="Zwick M.E."/>
        </authorList>
    </citation>
    <scope>NUCLEOTIDE SEQUENCE [LARGE SCALE GENOMIC DNA]</scope>
    <source>
        <strain evidence="1">ATCC 43969</strain>
    </source>
</reference>
<gene>
    <name evidence="1" type="ORF">ymoll0001_31480</name>
</gene>
<proteinExistence type="predicted"/>
<comment type="caution">
    <text evidence="1">The sequence shown here is derived from an EMBL/GenBank/DDBJ whole genome shotgun (WGS) entry which is preliminary data.</text>
</comment>
<name>A0ABP2E9Y0_YERMW</name>
<organism evidence="1 2">
    <name type="scientific">Yersinia mollaretii (strain ATCC 43969 / DSM 18520 / CIP 103324 / CNY 7263 / WAIP 204)</name>
    <dbReference type="NCBI Taxonomy" id="349967"/>
    <lineage>
        <taxon>Bacteria</taxon>
        <taxon>Pseudomonadati</taxon>
        <taxon>Pseudomonadota</taxon>
        <taxon>Gammaproteobacteria</taxon>
        <taxon>Enterobacterales</taxon>
        <taxon>Yersiniaceae</taxon>
        <taxon>Yersinia</taxon>
    </lineage>
</organism>
<evidence type="ECO:0000313" key="1">
    <source>
        <dbReference type="EMBL" id="EEQ09196.1"/>
    </source>
</evidence>
<sequence>MGYVVQEAQFLEVLSGLVLMGHRDPIKESILLRNLEHLFMPWRMGV</sequence>
<protein>
    <submittedName>
        <fullName evidence="1">Uncharacterized protein</fullName>
    </submittedName>
</protein>
<keyword evidence="2" id="KW-1185">Reference proteome</keyword>
<evidence type="ECO:0000313" key="2">
    <source>
        <dbReference type="Proteomes" id="UP000003027"/>
    </source>
</evidence>
<accession>A0ABP2E9Y0</accession>
<dbReference type="EMBL" id="AALD02000046">
    <property type="protein sequence ID" value="EEQ09196.1"/>
    <property type="molecule type" value="Genomic_DNA"/>
</dbReference>